<dbReference type="InterPro" id="IPR053045">
    <property type="entry name" value="Zinc_cluster_trans_reg"/>
</dbReference>
<feature type="compositionally biased region" description="Polar residues" evidence="8">
    <location>
        <begin position="71"/>
        <end position="80"/>
    </location>
</feature>
<dbReference type="InterPro" id="IPR001138">
    <property type="entry name" value="Zn2Cys6_DnaBD"/>
</dbReference>
<evidence type="ECO:0000256" key="4">
    <source>
        <dbReference type="ARBA" id="ARBA00023015"/>
    </source>
</evidence>
<reference evidence="11" key="1">
    <citation type="journal article" date="2018" name="Nat. Microbiol.">
        <title>Leveraging single-cell genomics to expand the fungal tree of life.</title>
        <authorList>
            <person name="Ahrendt S.R."/>
            <person name="Quandt C.A."/>
            <person name="Ciobanu D."/>
            <person name="Clum A."/>
            <person name="Salamov A."/>
            <person name="Andreopoulos B."/>
            <person name="Cheng J.F."/>
            <person name="Woyke T."/>
            <person name="Pelin A."/>
            <person name="Henrissat B."/>
            <person name="Reynolds N.K."/>
            <person name="Benny G.L."/>
            <person name="Smith M.E."/>
            <person name="James T.Y."/>
            <person name="Grigoriev I.V."/>
        </authorList>
    </citation>
    <scope>NUCLEOTIDE SEQUENCE [LARGE SCALE GENOMIC DNA]</scope>
</reference>
<dbReference type="Gene3D" id="4.10.240.10">
    <property type="entry name" value="Zn(2)-C6 fungal-type DNA-binding domain"/>
    <property type="match status" value="1"/>
</dbReference>
<evidence type="ECO:0000256" key="6">
    <source>
        <dbReference type="ARBA" id="ARBA00023163"/>
    </source>
</evidence>
<feature type="domain" description="Zn(2)-C6 fungal-type" evidence="9">
    <location>
        <begin position="8"/>
        <end position="39"/>
    </location>
</feature>
<accession>A0A4P9W719</accession>
<dbReference type="SMART" id="SM00066">
    <property type="entry name" value="GAL4"/>
    <property type="match status" value="1"/>
</dbReference>
<gene>
    <name evidence="10" type="ORF">BDK51DRAFT_14152</name>
</gene>
<keyword evidence="11" id="KW-1185">Reference proteome</keyword>
<keyword evidence="4" id="KW-0805">Transcription regulation</keyword>
<dbReference type="Pfam" id="PF00172">
    <property type="entry name" value="Zn_clus"/>
    <property type="match status" value="1"/>
</dbReference>
<feature type="non-terminal residue" evidence="10">
    <location>
        <position position="1"/>
    </location>
</feature>
<keyword evidence="6" id="KW-0804">Transcription</keyword>
<keyword evidence="2" id="KW-0479">Metal-binding</keyword>
<evidence type="ECO:0000313" key="10">
    <source>
        <dbReference type="EMBL" id="RKO87842.1"/>
    </source>
</evidence>
<name>A0A4P9W719_9FUNG</name>
<evidence type="ECO:0000313" key="11">
    <source>
        <dbReference type="Proteomes" id="UP000269721"/>
    </source>
</evidence>
<keyword evidence="5" id="KW-0238">DNA-binding</keyword>
<sequence length="371" mass="40080">KRRTVCQACTLCRKSHVSCDEARPCSRCVKRGTAHLCVDAPRESESSTPGLPSLPSPRLSDPQLLPRPNPSARSNSTSNHFPVDRTGPLSPHSCSSGFSGPQRFASASVGLEYAAMAELWAAASGETAAASAAACASSSSRCTSCPFSKTEQFFLTAAGESDDSTTPLPIRLHEIIKAKRTAGLLRPHNYGRGYARLQRHLTTNASSLARQRILQVIGIFHANFASLARTLTDSDLTAGEERFERLTLEHDNVFSAQGIPAALWRRTGEIHRANREFAALVDLPLELLREGRVCIYELMTEDAAVAYWERYGAMAFDAGQKASMALCTLRNPGPARGGAKKLGTVDCAYSFTIRRDAVGIPLCIVGNFLPV</sequence>
<evidence type="ECO:0000256" key="1">
    <source>
        <dbReference type="ARBA" id="ARBA00004123"/>
    </source>
</evidence>
<organism evidence="10 11">
    <name type="scientific">Blyttiomyces helicus</name>
    <dbReference type="NCBI Taxonomy" id="388810"/>
    <lineage>
        <taxon>Eukaryota</taxon>
        <taxon>Fungi</taxon>
        <taxon>Fungi incertae sedis</taxon>
        <taxon>Chytridiomycota</taxon>
        <taxon>Chytridiomycota incertae sedis</taxon>
        <taxon>Chytridiomycetes</taxon>
        <taxon>Chytridiomycetes incertae sedis</taxon>
        <taxon>Blyttiomyces</taxon>
    </lineage>
</organism>
<dbReference type="GO" id="GO:0003677">
    <property type="term" value="F:DNA binding"/>
    <property type="evidence" value="ECO:0007669"/>
    <property type="project" value="UniProtKB-KW"/>
</dbReference>
<dbReference type="EMBL" id="KZ997125">
    <property type="protein sequence ID" value="RKO87842.1"/>
    <property type="molecule type" value="Genomic_DNA"/>
</dbReference>
<proteinExistence type="predicted"/>
<evidence type="ECO:0000259" key="9">
    <source>
        <dbReference type="PROSITE" id="PS50048"/>
    </source>
</evidence>
<comment type="subcellular location">
    <subcellularLocation>
        <location evidence="1">Nucleus</location>
    </subcellularLocation>
</comment>
<dbReference type="Pfam" id="PF24990">
    <property type="entry name" value="PAS_13"/>
    <property type="match status" value="1"/>
</dbReference>
<dbReference type="InterPro" id="IPR056751">
    <property type="entry name" value="PAS_13"/>
</dbReference>
<dbReference type="OrthoDB" id="65716at2759"/>
<feature type="region of interest" description="Disordered" evidence="8">
    <location>
        <begin position="40"/>
        <end position="95"/>
    </location>
</feature>
<keyword evidence="7" id="KW-0539">Nucleus</keyword>
<dbReference type="PANTHER" id="PTHR31986">
    <property type="entry name" value="REGULATOR OF DRUG SENSITIVITY 2"/>
    <property type="match status" value="1"/>
</dbReference>
<dbReference type="GO" id="GO:0000981">
    <property type="term" value="F:DNA-binding transcription factor activity, RNA polymerase II-specific"/>
    <property type="evidence" value="ECO:0007669"/>
    <property type="project" value="InterPro"/>
</dbReference>
<dbReference type="InterPro" id="IPR036864">
    <property type="entry name" value="Zn2-C6_fun-type_DNA-bd_sf"/>
</dbReference>
<dbReference type="SUPFAM" id="SSF57701">
    <property type="entry name" value="Zn2/Cys6 DNA-binding domain"/>
    <property type="match status" value="1"/>
</dbReference>
<dbReference type="GO" id="GO:0005634">
    <property type="term" value="C:nucleus"/>
    <property type="evidence" value="ECO:0007669"/>
    <property type="project" value="UniProtKB-SubCell"/>
</dbReference>
<dbReference type="AlphaFoldDB" id="A0A4P9W719"/>
<dbReference type="PANTHER" id="PTHR31986:SF7">
    <property type="entry name" value="REGULATOR OF DRUG SENSITIVITY 2"/>
    <property type="match status" value="1"/>
</dbReference>
<dbReference type="CDD" id="cd00067">
    <property type="entry name" value="GAL4"/>
    <property type="match status" value="1"/>
</dbReference>
<evidence type="ECO:0000256" key="2">
    <source>
        <dbReference type="ARBA" id="ARBA00022723"/>
    </source>
</evidence>
<dbReference type="PROSITE" id="PS00463">
    <property type="entry name" value="ZN2_CY6_FUNGAL_1"/>
    <property type="match status" value="1"/>
</dbReference>
<protein>
    <recommendedName>
        <fullName evidence="9">Zn(2)-C6 fungal-type domain-containing protein</fullName>
    </recommendedName>
</protein>
<feature type="compositionally biased region" description="Low complexity" evidence="8">
    <location>
        <begin position="46"/>
        <end position="66"/>
    </location>
</feature>
<dbReference type="PROSITE" id="PS50048">
    <property type="entry name" value="ZN2_CY6_FUNGAL_2"/>
    <property type="match status" value="1"/>
</dbReference>
<evidence type="ECO:0000256" key="3">
    <source>
        <dbReference type="ARBA" id="ARBA00022833"/>
    </source>
</evidence>
<dbReference type="Proteomes" id="UP000269721">
    <property type="component" value="Unassembled WGS sequence"/>
</dbReference>
<keyword evidence="3" id="KW-0862">Zinc</keyword>
<feature type="non-terminal residue" evidence="10">
    <location>
        <position position="371"/>
    </location>
</feature>
<evidence type="ECO:0000256" key="8">
    <source>
        <dbReference type="SAM" id="MobiDB-lite"/>
    </source>
</evidence>
<evidence type="ECO:0000256" key="7">
    <source>
        <dbReference type="ARBA" id="ARBA00023242"/>
    </source>
</evidence>
<dbReference type="GO" id="GO:0008270">
    <property type="term" value="F:zinc ion binding"/>
    <property type="evidence" value="ECO:0007669"/>
    <property type="project" value="InterPro"/>
</dbReference>
<evidence type="ECO:0000256" key="5">
    <source>
        <dbReference type="ARBA" id="ARBA00023125"/>
    </source>
</evidence>